<evidence type="ECO:0000256" key="1">
    <source>
        <dbReference type="SAM" id="Phobius"/>
    </source>
</evidence>
<feature type="transmembrane region" description="Helical" evidence="1">
    <location>
        <begin position="21"/>
        <end position="42"/>
    </location>
</feature>
<protein>
    <submittedName>
        <fullName evidence="2">Uncharacterized protein</fullName>
    </submittedName>
</protein>
<dbReference type="EMBL" id="JBHSWG010000001">
    <property type="protein sequence ID" value="MFC6758918.1"/>
    <property type="molecule type" value="Genomic_DNA"/>
</dbReference>
<evidence type="ECO:0000313" key="2">
    <source>
        <dbReference type="EMBL" id="MFC6758918.1"/>
    </source>
</evidence>
<keyword evidence="1" id="KW-0812">Transmembrane</keyword>
<keyword evidence="1" id="KW-0472">Membrane</keyword>
<name>A0ABW2B1Z7_9RHOB</name>
<feature type="transmembrane region" description="Helical" evidence="1">
    <location>
        <begin position="54"/>
        <end position="75"/>
    </location>
</feature>
<organism evidence="2 3">
    <name type="scientific">Sulfitobacter porphyrae</name>
    <dbReference type="NCBI Taxonomy" id="1246864"/>
    <lineage>
        <taxon>Bacteria</taxon>
        <taxon>Pseudomonadati</taxon>
        <taxon>Pseudomonadota</taxon>
        <taxon>Alphaproteobacteria</taxon>
        <taxon>Rhodobacterales</taxon>
        <taxon>Roseobacteraceae</taxon>
        <taxon>Sulfitobacter</taxon>
    </lineage>
</organism>
<gene>
    <name evidence="2" type="ORF">ACFQFQ_04380</name>
</gene>
<keyword evidence="1" id="KW-1133">Transmembrane helix</keyword>
<accession>A0ABW2B1Z7</accession>
<dbReference type="Proteomes" id="UP001596353">
    <property type="component" value="Unassembled WGS sequence"/>
</dbReference>
<reference evidence="3" key="1">
    <citation type="journal article" date="2019" name="Int. J. Syst. Evol. Microbiol.">
        <title>The Global Catalogue of Microorganisms (GCM) 10K type strain sequencing project: providing services to taxonomists for standard genome sequencing and annotation.</title>
        <authorList>
            <consortium name="The Broad Institute Genomics Platform"/>
            <consortium name="The Broad Institute Genome Sequencing Center for Infectious Disease"/>
            <person name="Wu L."/>
            <person name="Ma J."/>
        </authorList>
    </citation>
    <scope>NUCLEOTIDE SEQUENCE [LARGE SCALE GENOMIC DNA]</scope>
    <source>
        <strain evidence="3">CCUG 66188</strain>
    </source>
</reference>
<sequence>MTDQITTDPTKPSERMRAGSMTLTLGPWIVAAVLLAVLPFIFTNNSSITIMNQMWITVIFALAYNMLLGQGACCLSDMRSMRGSAGSPACTS</sequence>
<proteinExistence type="predicted"/>
<keyword evidence="3" id="KW-1185">Reference proteome</keyword>
<comment type="caution">
    <text evidence="2">The sequence shown here is derived from an EMBL/GenBank/DDBJ whole genome shotgun (WGS) entry which is preliminary data.</text>
</comment>
<evidence type="ECO:0000313" key="3">
    <source>
        <dbReference type="Proteomes" id="UP001596353"/>
    </source>
</evidence>